<dbReference type="Pfam" id="PF07985">
    <property type="entry name" value="SRR1"/>
    <property type="match status" value="1"/>
</dbReference>
<evidence type="ECO:0000259" key="2">
    <source>
        <dbReference type="Pfam" id="PF07985"/>
    </source>
</evidence>
<feature type="domain" description="SRR1-like" evidence="2">
    <location>
        <begin position="88"/>
        <end position="256"/>
    </location>
</feature>
<name>A0A3N4LN71_9PEZI</name>
<keyword evidence="4" id="KW-1185">Reference proteome</keyword>
<feature type="region of interest" description="Disordered" evidence="1">
    <location>
        <begin position="1"/>
        <end position="47"/>
    </location>
</feature>
<dbReference type="PANTHER" id="PTHR42080:SF1">
    <property type="entry name" value="SRR1-LIKE DOMAIN-CONTAINING PROTEIN"/>
    <property type="match status" value="1"/>
</dbReference>
<dbReference type="InterPro" id="IPR012942">
    <property type="entry name" value="SRR1-like"/>
</dbReference>
<gene>
    <name evidence="3" type="ORF">L211DRAFT_195501</name>
</gene>
<organism evidence="3 4">
    <name type="scientific">Terfezia boudieri ATCC MYA-4762</name>
    <dbReference type="NCBI Taxonomy" id="1051890"/>
    <lineage>
        <taxon>Eukaryota</taxon>
        <taxon>Fungi</taxon>
        <taxon>Dikarya</taxon>
        <taxon>Ascomycota</taxon>
        <taxon>Pezizomycotina</taxon>
        <taxon>Pezizomycetes</taxon>
        <taxon>Pezizales</taxon>
        <taxon>Pezizaceae</taxon>
        <taxon>Terfezia</taxon>
    </lineage>
</organism>
<dbReference type="STRING" id="1051890.A0A3N4LN71"/>
<evidence type="ECO:0000313" key="3">
    <source>
        <dbReference type="EMBL" id="RPB24363.1"/>
    </source>
</evidence>
<accession>A0A3N4LN71</accession>
<reference evidence="3 4" key="1">
    <citation type="journal article" date="2018" name="Nat. Ecol. Evol.">
        <title>Pezizomycetes genomes reveal the molecular basis of ectomycorrhizal truffle lifestyle.</title>
        <authorList>
            <person name="Murat C."/>
            <person name="Payen T."/>
            <person name="Noel B."/>
            <person name="Kuo A."/>
            <person name="Morin E."/>
            <person name="Chen J."/>
            <person name="Kohler A."/>
            <person name="Krizsan K."/>
            <person name="Balestrini R."/>
            <person name="Da Silva C."/>
            <person name="Montanini B."/>
            <person name="Hainaut M."/>
            <person name="Levati E."/>
            <person name="Barry K.W."/>
            <person name="Belfiori B."/>
            <person name="Cichocki N."/>
            <person name="Clum A."/>
            <person name="Dockter R.B."/>
            <person name="Fauchery L."/>
            <person name="Guy J."/>
            <person name="Iotti M."/>
            <person name="Le Tacon F."/>
            <person name="Lindquist E.A."/>
            <person name="Lipzen A."/>
            <person name="Malagnac F."/>
            <person name="Mello A."/>
            <person name="Molinier V."/>
            <person name="Miyauchi S."/>
            <person name="Poulain J."/>
            <person name="Riccioni C."/>
            <person name="Rubini A."/>
            <person name="Sitrit Y."/>
            <person name="Splivallo R."/>
            <person name="Traeger S."/>
            <person name="Wang M."/>
            <person name="Zifcakova L."/>
            <person name="Wipf D."/>
            <person name="Zambonelli A."/>
            <person name="Paolocci F."/>
            <person name="Nowrousian M."/>
            <person name="Ottonello S."/>
            <person name="Baldrian P."/>
            <person name="Spatafora J.W."/>
            <person name="Henrissat B."/>
            <person name="Nagy L.G."/>
            <person name="Aury J.M."/>
            <person name="Wincker P."/>
            <person name="Grigoriev I.V."/>
            <person name="Bonfante P."/>
            <person name="Martin F.M."/>
        </authorList>
    </citation>
    <scope>NUCLEOTIDE SEQUENCE [LARGE SCALE GENOMIC DNA]</scope>
    <source>
        <strain evidence="3 4">ATCC MYA-4762</strain>
    </source>
</reference>
<feature type="region of interest" description="Disordered" evidence="1">
    <location>
        <begin position="302"/>
        <end position="347"/>
    </location>
</feature>
<proteinExistence type="predicted"/>
<feature type="compositionally biased region" description="Basic and acidic residues" evidence="1">
    <location>
        <begin position="333"/>
        <end position="347"/>
    </location>
</feature>
<dbReference type="Proteomes" id="UP000267821">
    <property type="component" value="Unassembled WGS sequence"/>
</dbReference>
<feature type="compositionally biased region" description="Low complexity" evidence="1">
    <location>
        <begin position="31"/>
        <end position="41"/>
    </location>
</feature>
<evidence type="ECO:0000313" key="4">
    <source>
        <dbReference type="Proteomes" id="UP000267821"/>
    </source>
</evidence>
<dbReference type="OrthoDB" id="5318346at2759"/>
<dbReference type="PANTHER" id="PTHR42080">
    <property type="entry name" value="SRR1 DOMAIN-CONTAINING PROTEIN"/>
    <property type="match status" value="1"/>
</dbReference>
<protein>
    <recommendedName>
        <fullName evidence="2">SRR1-like domain-containing protein</fullName>
    </recommendedName>
</protein>
<dbReference type="InParanoid" id="A0A3N4LN71"/>
<dbReference type="AlphaFoldDB" id="A0A3N4LN71"/>
<dbReference type="EMBL" id="ML121542">
    <property type="protein sequence ID" value="RPB24363.1"/>
    <property type="molecule type" value="Genomic_DNA"/>
</dbReference>
<evidence type="ECO:0000256" key="1">
    <source>
        <dbReference type="SAM" id="MobiDB-lite"/>
    </source>
</evidence>
<sequence length="347" mass="38960">MPRKKRVVATGDGWSSVNSGPSPRPEGVDPLLTLNTSTSTSRPVEPPSKSYEEVLASYKKYRDILRSSEAWKKVMTFVDKILIPQVVKKGERLKKCVCLGLGSLEAGLEDIYRNSHYQLILLEALIEAFGWRSSCKAHLPRFSSEKSVSTLTVGIIAVTIEGVSLIAQDPEFNEVDRQLLRDIAGFEVVQTPTAFELIDDCTFLFAPHVEDKFYSIALAKKPCLTFGNSLDHYLDMTIKDISPATLKVFGEHQQKHLKFDYPVDWNSTPQPECKAFCLEVFYYALPNAMGDSLDNLLENLDINADKPPQENSPMKSVSQKEEPLTEDPTIVLEDDRTVEQSKEILQN</sequence>